<feature type="region of interest" description="Disordered" evidence="1">
    <location>
        <begin position="157"/>
        <end position="200"/>
    </location>
</feature>
<evidence type="ECO:0000256" key="1">
    <source>
        <dbReference type="SAM" id="MobiDB-lite"/>
    </source>
</evidence>
<dbReference type="PaxDb" id="3218-PP1S61_187V6.1"/>
<feature type="region of interest" description="Disordered" evidence="1">
    <location>
        <begin position="38"/>
        <end position="132"/>
    </location>
</feature>
<feature type="compositionally biased region" description="Polar residues" evidence="1">
    <location>
        <begin position="180"/>
        <end position="191"/>
    </location>
</feature>
<evidence type="ECO:0000313" key="4">
    <source>
        <dbReference type="Proteomes" id="UP000006727"/>
    </source>
</evidence>
<feature type="region of interest" description="Disordered" evidence="1">
    <location>
        <begin position="212"/>
        <end position="231"/>
    </location>
</feature>
<protein>
    <submittedName>
        <fullName evidence="2 3">Uncharacterized protein</fullName>
    </submittedName>
</protein>
<sequence>MRGFGRNCAECDNVLYSGSPEDYSVDCDIAQSPWRLSERSALPQRDSSPDVRPTQPVGSSATGPPFPSDLTEAFKMLAAPQDYGSRRFSEQREVGTANDDIRSRSSTERWPNDAQDGECDSQDPEGSGRWGSAETASLCARWGSVSTNDQWDEAEQGMDSFRDPLSPSPSSRLSQEEKPQTGSTTAPSHSASIERKPSLRNAPSQEWLNALTGHASPTSRPTVHAFPDNGNDHLHLTPPSVQRNTFLQETQGWLTSVIRPLQSRKHNPWEDPSEFNWSSDLLTSSGGETGFNDGDHHRIHPVMKKAASMREHRLHGGTTTAIARACSEKYGVMQAILDCVSCGRASPPIVQDYSCRQHGVGDLTRNASTRSDCTNSKREGVMHFCRQFIRIGKKLDKTS</sequence>
<evidence type="ECO:0000313" key="3">
    <source>
        <dbReference type="EnsemblPlants" id="Pp3c11_10190V3.1"/>
    </source>
</evidence>
<gene>
    <name evidence="3" type="primary">LOC112288941</name>
    <name evidence="2" type="ORF">PHYPA_014846</name>
</gene>
<organism evidence="2">
    <name type="scientific">Physcomitrium patens</name>
    <name type="common">Spreading-leaved earth moss</name>
    <name type="synonym">Physcomitrella patens</name>
    <dbReference type="NCBI Taxonomy" id="3218"/>
    <lineage>
        <taxon>Eukaryota</taxon>
        <taxon>Viridiplantae</taxon>
        <taxon>Streptophyta</taxon>
        <taxon>Embryophyta</taxon>
        <taxon>Bryophyta</taxon>
        <taxon>Bryophytina</taxon>
        <taxon>Bryopsida</taxon>
        <taxon>Funariidae</taxon>
        <taxon>Funariales</taxon>
        <taxon>Funariaceae</taxon>
        <taxon>Physcomitrium</taxon>
    </lineage>
</organism>
<feature type="compositionally biased region" description="Low complexity" evidence="1">
    <location>
        <begin position="163"/>
        <end position="173"/>
    </location>
</feature>
<dbReference type="Gramene" id="Pp3c11_10190V3.1">
    <property type="protein sequence ID" value="Pp3c11_10190V3.1"/>
    <property type="gene ID" value="Pp3c11_10190"/>
</dbReference>
<keyword evidence="4" id="KW-1185">Reference proteome</keyword>
<reference evidence="2 4" key="1">
    <citation type="journal article" date="2008" name="Science">
        <title>The Physcomitrella genome reveals evolutionary insights into the conquest of land by plants.</title>
        <authorList>
            <person name="Rensing S."/>
            <person name="Lang D."/>
            <person name="Zimmer A."/>
            <person name="Terry A."/>
            <person name="Salamov A."/>
            <person name="Shapiro H."/>
            <person name="Nishiyama T."/>
            <person name="Perroud P.-F."/>
            <person name="Lindquist E."/>
            <person name="Kamisugi Y."/>
            <person name="Tanahashi T."/>
            <person name="Sakakibara K."/>
            <person name="Fujita T."/>
            <person name="Oishi K."/>
            <person name="Shin-I T."/>
            <person name="Kuroki Y."/>
            <person name="Toyoda A."/>
            <person name="Suzuki Y."/>
            <person name="Hashimoto A."/>
            <person name="Yamaguchi K."/>
            <person name="Sugano A."/>
            <person name="Kohara Y."/>
            <person name="Fujiyama A."/>
            <person name="Anterola A."/>
            <person name="Aoki S."/>
            <person name="Ashton N."/>
            <person name="Barbazuk W.B."/>
            <person name="Barker E."/>
            <person name="Bennetzen J."/>
            <person name="Bezanilla M."/>
            <person name="Blankenship R."/>
            <person name="Cho S.H."/>
            <person name="Dutcher S."/>
            <person name="Estelle M."/>
            <person name="Fawcett J.A."/>
            <person name="Gundlach H."/>
            <person name="Hanada K."/>
            <person name="Heyl A."/>
            <person name="Hicks K.A."/>
            <person name="Hugh J."/>
            <person name="Lohr M."/>
            <person name="Mayer K."/>
            <person name="Melkozernov A."/>
            <person name="Murata T."/>
            <person name="Nelson D."/>
            <person name="Pils B."/>
            <person name="Prigge M."/>
            <person name="Reiss B."/>
            <person name="Renner T."/>
            <person name="Rombauts S."/>
            <person name="Rushton P."/>
            <person name="Sanderfoot A."/>
            <person name="Schween G."/>
            <person name="Shiu S.-H."/>
            <person name="Stueber K."/>
            <person name="Theodoulou F.L."/>
            <person name="Tu H."/>
            <person name="Van de Peer Y."/>
            <person name="Verrier P.J."/>
            <person name="Waters E."/>
            <person name="Wood A."/>
            <person name="Yang L."/>
            <person name="Cove D."/>
            <person name="Cuming A."/>
            <person name="Hasebe M."/>
            <person name="Lucas S."/>
            <person name="Mishler D.B."/>
            <person name="Reski R."/>
            <person name="Grigoriev I."/>
            <person name="Quatrano R.S."/>
            <person name="Boore J.L."/>
        </authorList>
    </citation>
    <scope>NUCLEOTIDE SEQUENCE [LARGE SCALE GENOMIC DNA]</scope>
    <source>
        <strain evidence="3 4">cv. Gransden 2004</strain>
    </source>
</reference>
<feature type="compositionally biased region" description="Basic and acidic residues" evidence="1">
    <location>
        <begin position="84"/>
        <end position="111"/>
    </location>
</feature>
<dbReference type="EMBL" id="ABEU02000011">
    <property type="protein sequence ID" value="PNR45075.1"/>
    <property type="molecule type" value="Genomic_DNA"/>
</dbReference>
<dbReference type="AlphaFoldDB" id="A0A2K1JU68"/>
<reference evidence="3" key="3">
    <citation type="submission" date="2020-12" db="UniProtKB">
        <authorList>
            <consortium name="EnsemblPlants"/>
        </authorList>
    </citation>
    <scope>IDENTIFICATION</scope>
</reference>
<dbReference type="EnsemblPlants" id="Pp3c11_10190V3.1">
    <property type="protein sequence ID" value="Pp3c11_10190V3.1"/>
    <property type="gene ID" value="Pp3c11_10190"/>
</dbReference>
<proteinExistence type="predicted"/>
<accession>A0A2K1JU68</accession>
<reference evidence="2 4" key="2">
    <citation type="journal article" date="2018" name="Plant J.">
        <title>The Physcomitrella patens chromosome-scale assembly reveals moss genome structure and evolution.</title>
        <authorList>
            <person name="Lang D."/>
            <person name="Ullrich K.K."/>
            <person name="Murat F."/>
            <person name="Fuchs J."/>
            <person name="Jenkins J."/>
            <person name="Haas F.B."/>
            <person name="Piednoel M."/>
            <person name="Gundlach H."/>
            <person name="Van Bel M."/>
            <person name="Meyberg R."/>
            <person name="Vives C."/>
            <person name="Morata J."/>
            <person name="Symeonidi A."/>
            <person name="Hiss M."/>
            <person name="Muchero W."/>
            <person name="Kamisugi Y."/>
            <person name="Saleh O."/>
            <person name="Blanc G."/>
            <person name="Decker E.L."/>
            <person name="van Gessel N."/>
            <person name="Grimwood J."/>
            <person name="Hayes R.D."/>
            <person name="Graham S.W."/>
            <person name="Gunter L.E."/>
            <person name="McDaniel S.F."/>
            <person name="Hoernstein S.N.W."/>
            <person name="Larsson A."/>
            <person name="Li F.W."/>
            <person name="Perroud P.F."/>
            <person name="Phillips J."/>
            <person name="Ranjan P."/>
            <person name="Rokshar D.S."/>
            <person name="Rothfels C.J."/>
            <person name="Schneider L."/>
            <person name="Shu S."/>
            <person name="Stevenson D.W."/>
            <person name="Thummler F."/>
            <person name="Tillich M."/>
            <person name="Villarreal Aguilar J.C."/>
            <person name="Widiez T."/>
            <person name="Wong G.K."/>
            <person name="Wymore A."/>
            <person name="Zhang Y."/>
            <person name="Zimmer A.D."/>
            <person name="Quatrano R.S."/>
            <person name="Mayer K.F.X."/>
            <person name="Goodstein D."/>
            <person name="Casacuberta J.M."/>
            <person name="Vandepoele K."/>
            <person name="Reski R."/>
            <person name="Cuming A.C."/>
            <person name="Tuskan G.A."/>
            <person name="Maumus F."/>
            <person name="Salse J."/>
            <person name="Schmutz J."/>
            <person name="Rensing S.A."/>
        </authorList>
    </citation>
    <scope>NUCLEOTIDE SEQUENCE [LARGE SCALE GENOMIC DNA]</scope>
    <source>
        <strain evidence="3 4">cv. Gransden 2004</strain>
    </source>
</reference>
<evidence type="ECO:0000313" key="2">
    <source>
        <dbReference type="EMBL" id="PNR45075.1"/>
    </source>
</evidence>
<name>A0A2K1JU68_PHYPA</name>
<dbReference type="Proteomes" id="UP000006727">
    <property type="component" value="Chromosome 11"/>
</dbReference>